<gene>
    <name evidence="1" type="ORF">EOI86_06275</name>
</gene>
<name>A0A3S2Y586_9PROT</name>
<keyword evidence="2" id="KW-1185">Reference proteome</keyword>
<sequence length="163" mass="18486">MSATDQDNVRKIFANIVDLWEARRPGPGLLPARADFDMTDFMDWIGWVSIYEIEYGDPIRFKIRLAGTQVTKIEQADNTGRYLDEVFPPDKHPLVYPPYFEALEIGGPVYLQRDVPTKSGVAKTMSKLVLPVAEDGIRPNKFINILHYAPVSHRDEIDGLVVI</sequence>
<protein>
    <submittedName>
        <fullName evidence="1">PAS domain-containing protein</fullName>
    </submittedName>
</protein>
<dbReference type="Proteomes" id="UP000287447">
    <property type="component" value="Unassembled WGS sequence"/>
</dbReference>
<dbReference type="AlphaFoldDB" id="A0A3S2Y586"/>
<dbReference type="RefSeq" id="WP_127764239.1">
    <property type="nucleotide sequence ID" value="NZ_SADE01000001.1"/>
</dbReference>
<comment type="caution">
    <text evidence="1">The sequence shown here is derived from an EMBL/GenBank/DDBJ whole genome shotgun (WGS) entry which is preliminary data.</text>
</comment>
<dbReference type="InterPro" id="IPR009922">
    <property type="entry name" value="DUF1457"/>
</dbReference>
<accession>A0A3S2Y586</accession>
<evidence type="ECO:0000313" key="2">
    <source>
        <dbReference type="Proteomes" id="UP000287447"/>
    </source>
</evidence>
<proteinExistence type="predicted"/>
<reference evidence="2" key="1">
    <citation type="submission" date="2019-01" db="EMBL/GenBank/DDBJ databases">
        <title>Gri0909 isolated from a small marine red alga.</title>
        <authorList>
            <person name="Kim J."/>
            <person name="Jeong S.E."/>
            <person name="Jeon C.O."/>
        </authorList>
    </citation>
    <scope>NUCLEOTIDE SEQUENCE [LARGE SCALE GENOMIC DNA]</scope>
    <source>
        <strain evidence="2">Gri0909</strain>
    </source>
</reference>
<dbReference type="Pfam" id="PF07310">
    <property type="entry name" value="PAS_5"/>
    <property type="match status" value="1"/>
</dbReference>
<dbReference type="EMBL" id="SADE01000001">
    <property type="protein sequence ID" value="RVU38868.1"/>
    <property type="molecule type" value="Genomic_DNA"/>
</dbReference>
<organism evidence="1 2">
    <name type="scientific">Hwanghaeella grinnelliae</name>
    <dbReference type="NCBI Taxonomy" id="2500179"/>
    <lineage>
        <taxon>Bacteria</taxon>
        <taxon>Pseudomonadati</taxon>
        <taxon>Pseudomonadota</taxon>
        <taxon>Alphaproteobacteria</taxon>
        <taxon>Rhodospirillales</taxon>
        <taxon>Rhodospirillaceae</taxon>
        <taxon>Hwanghaeella</taxon>
    </lineage>
</organism>
<dbReference type="OrthoDB" id="7353449at2"/>
<evidence type="ECO:0000313" key="1">
    <source>
        <dbReference type="EMBL" id="RVU38868.1"/>
    </source>
</evidence>